<dbReference type="InterPro" id="IPR000462">
    <property type="entry name" value="CDP-OH_P_trans"/>
</dbReference>
<dbReference type="PANTHER" id="PTHR14269:SF61">
    <property type="entry name" value="CDP-DIACYLGLYCEROL--SERINE O-PHOSPHATIDYLTRANSFERASE"/>
    <property type="match status" value="1"/>
</dbReference>
<dbReference type="NCBIfam" id="TIGR00473">
    <property type="entry name" value="pssA"/>
    <property type="match status" value="1"/>
</dbReference>
<dbReference type="Pfam" id="PF01066">
    <property type="entry name" value="CDP-OH_P_transf"/>
    <property type="match status" value="1"/>
</dbReference>
<dbReference type="Gene3D" id="1.20.120.1760">
    <property type="match status" value="1"/>
</dbReference>
<keyword evidence="10" id="KW-0443">Lipid metabolism</keyword>
<evidence type="ECO:0000256" key="3">
    <source>
        <dbReference type="ARBA" id="ARBA00010441"/>
    </source>
</evidence>
<keyword evidence="12" id="KW-0594">Phospholipid biosynthesis</keyword>
<feature type="transmembrane region" description="Helical" evidence="16">
    <location>
        <begin position="153"/>
        <end position="177"/>
    </location>
</feature>
<evidence type="ECO:0000256" key="7">
    <source>
        <dbReference type="ARBA" id="ARBA00022679"/>
    </source>
</evidence>
<keyword evidence="11 16" id="KW-0472">Membrane</keyword>
<evidence type="ECO:0000313" key="18">
    <source>
        <dbReference type="Proteomes" id="UP000262325"/>
    </source>
</evidence>
<dbReference type="InterPro" id="IPR004533">
    <property type="entry name" value="CDP-diaglyc--ser_O-PTrfase"/>
</dbReference>
<evidence type="ECO:0000256" key="13">
    <source>
        <dbReference type="ARBA" id="ARBA00023264"/>
    </source>
</evidence>
<comment type="similarity">
    <text evidence="3 15">Belongs to the CDP-alcohol phosphatidyltransferase class-I family.</text>
</comment>
<accession>A0A3D5QC27</accession>
<keyword evidence="13" id="KW-1208">Phospholipid metabolism</keyword>
<evidence type="ECO:0000256" key="10">
    <source>
        <dbReference type="ARBA" id="ARBA00023098"/>
    </source>
</evidence>
<keyword evidence="6" id="KW-0444">Lipid biosynthesis</keyword>
<comment type="catalytic activity">
    <reaction evidence="1">
        <text>a CDP-1,2-diacyl-sn-glycerol + L-serine = a 1,2-diacyl-sn-glycero-3-phospho-L-serine + CMP + H(+)</text>
        <dbReference type="Rhea" id="RHEA:16913"/>
        <dbReference type="ChEBI" id="CHEBI:15378"/>
        <dbReference type="ChEBI" id="CHEBI:33384"/>
        <dbReference type="ChEBI" id="CHEBI:57262"/>
        <dbReference type="ChEBI" id="CHEBI:58332"/>
        <dbReference type="ChEBI" id="CHEBI:60377"/>
        <dbReference type="EC" id="2.7.8.8"/>
    </reaction>
</comment>
<keyword evidence="7 15" id="KW-0808">Transferase</keyword>
<dbReference type="GO" id="GO:0012505">
    <property type="term" value="C:endomembrane system"/>
    <property type="evidence" value="ECO:0007669"/>
    <property type="project" value="UniProtKB-SubCell"/>
</dbReference>
<evidence type="ECO:0000256" key="8">
    <source>
        <dbReference type="ARBA" id="ARBA00022692"/>
    </source>
</evidence>
<evidence type="ECO:0000256" key="14">
    <source>
        <dbReference type="ARBA" id="ARBA00032361"/>
    </source>
</evidence>
<evidence type="ECO:0000256" key="12">
    <source>
        <dbReference type="ARBA" id="ARBA00023209"/>
    </source>
</evidence>
<evidence type="ECO:0000256" key="2">
    <source>
        <dbReference type="ARBA" id="ARBA00004127"/>
    </source>
</evidence>
<evidence type="ECO:0000256" key="4">
    <source>
        <dbReference type="ARBA" id="ARBA00013174"/>
    </source>
</evidence>
<evidence type="ECO:0000256" key="1">
    <source>
        <dbReference type="ARBA" id="ARBA00000287"/>
    </source>
</evidence>
<dbReference type="Proteomes" id="UP000262325">
    <property type="component" value="Unassembled WGS sequence"/>
</dbReference>
<protein>
    <recommendedName>
        <fullName evidence="5">CDP-diacylglycerol--serine O-phosphatidyltransferase</fullName>
        <ecNumber evidence="4">2.7.8.8</ecNumber>
    </recommendedName>
    <alternativeName>
        <fullName evidence="14">Phosphatidylserine synthase</fullName>
    </alternativeName>
</protein>
<proteinExistence type="inferred from homology"/>
<evidence type="ECO:0000256" key="9">
    <source>
        <dbReference type="ARBA" id="ARBA00022989"/>
    </source>
</evidence>
<dbReference type="GO" id="GO:0008654">
    <property type="term" value="P:phospholipid biosynthetic process"/>
    <property type="evidence" value="ECO:0007669"/>
    <property type="project" value="UniProtKB-KW"/>
</dbReference>
<dbReference type="InterPro" id="IPR050324">
    <property type="entry name" value="CDP-alcohol_PTase-I"/>
</dbReference>
<dbReference type="AlphaFoldDB" id="A0A3D5QC27"/>
<evidence type="ECO:0000256" key="11">
    <source>
        <dbReference type="ARBA" id="ARBA00023136"/>
    </source>
</evidence>
<comment type="caution">
    <text evidence="17">The sequence shown here is derived from an EMBL/GenBank/DDBJ whole genome shotgun (WGS) entry which is preliminary data.</text>
</comment>
<sequence>MKKEHVIPNFITIMAMFSGFYSIIATERGNFEFAAYAILVAFFFDGIDGKIARLMNATSDFGIQLDSLSDLVSFGIAPALLLYKWLLMPYGRLGWMAAFLFIACGALRLARFNVQTKKISSKFFVGLPIPAAAGLIASTLLFINQLIGNAANFSISIGFVFLIYVLAFLMVSNFPYFSFKKFDYHGIKTFNLMVIFVLLIFIIGLYPEMFLFLFFILYVLSGLLLSLLKLGKVGKTLEERRI</sequence>
<keyword evidence="9 16" id="KW-1133">Transmembrane helix</keyword>
<feature type="transmembrane region" description="Helical" evidence="16">
    <location>
        <begin position="212"/>
        <end position="231"/>
    </location>
</feature>
<evidence type="ECO:0000256" key="16">
    <source>
        <dbReference type="SAM" id="Phobius"/>
    </source>
</evidence>
<dbReference type="InterPro" id="IPR043130">
    <property type="entry name" value="CDP-OH_PTrfase_TM_dom"/>
</dbReference>
<evidence type="ECO:0000256" key="6">
    <source>
        <dbReference type="ARBA" id="ARBA00022516"/>
    </source>
</evidence>
<dbReference type="GO" id="GO:0003882">
    <property type="term" value="F:CDP-diacylglycerol-serine O-phosphatidyltransferase activity"/>
    <property type="evidence" value="ECO:0007669"/>
    <property type="project" value="UniProtKB-EC"/>
</dbReference>
<feature type="transmembrane region" description="Helical" evidence="16">
    <location>
        <begin position="189"/>
        <end position="206"/>
    </location>
</feature>
<evidence type="ECO:0000256" key="15">
    <source>
        <dbReference type="RuleBase" id="RU003750"/>
    </source>
</evidence>
<feature type="transmembrane region" description="Helical" evidence="16">
    <location>
        <begin position="123"/>
        <end position="147"/>
    </location>
</feature>
<dbReference type="PROSITE" id="PS00379">
    <property type="entry name" value="CDP_ALCOHOL_P_TRANSF"/>
    <property type="match status" value="1"/>
</dbReference>
<comment type="subcellular location">
    <subcellularLocation>
        <location evidence="2">Endomembrane system</location>
        <topology evidence="2">Multi-pass membrane protein</topology>
    </subcellularLocation>
</comment>
<feature type="transmembrane region" description="Helical" evidence="16">
    <location>
        <begin position="7"/>
        <end position="24"/>
    </location>
</feature>
<reference evidence="17 18" key="1">
    <citation type="journal article" date="2018" name="Nat. Biotechnol.">
        <title>A standardized bacterial taxonomy based on genome phylogeny substantially revises the tree of life.</title>
        <authorList>
            <person name="Parks D.H."/>
            <person name="Chuvochina M."/>
            <person name="Waite D.W."/>
            <person name="Rinke C."/>
            <person name="Skarshewski A."/>
            <person name="Chaumeil P.A."/>
            <person name="Hugenholtz P."/>
        </authorList>
    </citation>
    <scope>NUCLEOTIDE SEQUENCE [LARGE SCALE GENOMIC DNA]</scope>
    <source>
        <strain evidence="17">UBA8672</strain>
    </source>
</reference>
<dbReference type="PANTHER" id="PTHR14269">
    <property type="entry name" value="CDP-DIACYLGLYCEROL--GLYCEROL-3-PHOSPHATE 3-PHOSPHATIDYLTRANSFERASE-RELATED"/>
    <property type="match status" value="1"/>
</dbReference>
<evidence type="ECO:0000256" key="5">
    <source>
        <dbReference type="ARBA" id="ARBA00017171"/>
    </source>
</evidence>
<name>A0A3D5QC27_FLESI</name>
<gene>
    <name evidence="17" type="primary">pssA</name>
    <name evidence="17" type="ORF">DHM44_06920</name>
</gene>
<evidence type="ECO:0000313" key="17">
    <source>
        <dbReference type="EMBL" id="HCW93396.1"/>
    </source>
</evidence>
<dbReference type="EMBL" id="DPPF01000140">
    <property type="protein sequence ID" value="HCW93396.1"/>
    <property type="molecule type" value="Genomic_DNA"/>
</dbReference>
<organism evidence="17 18">
    <name type="scientific">Flexistipes sinusarabici</name>
    <dbReference type="NCBI Taxonomy" id="2352"/>
    <lineage>
        <taxon>Bacteria</taxon>
        <taxon>Pseudomonadati</taxon>
        <taxon>Deferribacterota</taxon>
        <taxon>Deferribacteres</taxon>
        <taxon>Deferribacterales</taxon>
        <taxon>Flexistipitaceae</taxon>
        <taxon>Flexistipes</taxon>
    </lineage>
</organism>
<dbReference type="GO" id="GO:0016020">
    <property type="term" value="C:membrane"/>
    <property type="evidence" value="ECO:0007669"/>
    <property type="project" value="InterPro"/>
</dbReference>
<feature type="transmembrane region" description="Helical" evidence="16">
    <location>
        <begin position="93"/>
        <end position="111"/>
    </location>
</feature>
<dbReference type="InterPro" id="IPR048254">
    <property type="entry name" value="CDP_ALCOHOL_P_TRANSF_CS"/>
</dbReference>
<dbReference type="RefSeq" id="WP_273264614.1">
    <property type="nucleotide sequence ID" value="NZ_JAAZVV010000002.1"/>
</dbReference>
<keyword evidence="8 16" id="KW-0812">Transmembrane</keyword>
<dbReference type="EC" id="2.7.8.8" evidence="4"/>